<evidence type="ECO:0000256" key="4">
    <source>
        <dbReference type="ARBA" id="ARBA00022847"/>
    </source>
</evidence>
<evidence type="ECO:0000313" key="8">
    <source>
        <dbReference type="EMBL" id="GLI34670.1"/>
    </source>
</evidence>
<evidence type="ECO:0000256" key="3">
    <source>
        <dbReference type="ARBA" id="ARBA00022692"/>
    </source>
</evidence>
<dbReference type="InterPro" id="IPR001046">
    <property type="entry name" value="NRAMP_fam"/>
</dbReference>
<dbReference type="GO" id="GO:0005384">
    <property type="term" value="F:manganese ion transmembrane transporter activity"/>
    <property type="evidence" value="ECO:0007669"/>
    <property type="project" value="TreeGrafter"/>
</dbReference>
<comment type="caution">
    <text evidence="8">The sequence shown here is derived from an EMBL/GenBank/DDBJ whole genome shotgun (WGS) entry which is preliminary data.</text>
</comment>
<evidence type="ECO:0000256" key="1">
    <source>
        <dbReference type="ARBA" id="ARBA00004141"/>
    </source>
</evidence>
<dbReference type="GO" id="GO:0005886">
    <property type="term" value="C:plasma membrane"/>
    <property type="evidence" value="ECO:0007669"/>
    <property type="project" value="TreeGrafter"/>
</dbReference>
<keyword evidence="3 7" id="KW-0812">Transmembrane</keyword>
<comment type="subcellular location">
    <subcellularLocation>
        <location evidence="1">Membrane</location>
        <topology evidence="1">Multi-pass membrane protein</topology>
    </subcellularLocation>
</comment>
<sequence>MAATEKTGPKNPSRSLWTRVSIFLAVVGPGIITANVDNDAGGLTTYSQAGAHFGFMILWVVIPTAILLMMIQEMVNRMGVVTGQGLSDMIHERFGVKPTSYIMLLVLGTNFGNVMAEVAGIASAGELFGLPPS</sequence>
<evidence type="ECO:0000256" key="5">
    <source>
        <dbReference type="ARBA" id="ARBA00022989"/>
    </source>
</evidence>
<dbReference type="EMBL" id="BSDR01000001">
    <property type="protein sequence ID" value="GLI34670.1"/>
    <property type="molecule type" value="Genomic_DNA"/>
</dbReference>
<name>A0A9W6FTS4_9BACT</name>
<evidence type="ECO:0000256" key="6">
    <source>
        <dbReference type="ARBA" id="ARBA00023136"/>
    </source>
</evidence>
<proteinExistence type="predicted"/>
<dbReference type="RefSeq" id="WP_281794068.1">
    <property type="nucleotide sequence ID" value="NZ_BSDR01000001.1"/>
</dbReference>
<feature type="transmembrane region" description="Helical" evidence="7">
    <location>
        <begin position="16"/>
        <end position="36"/>
    </location>
</feature>
<feature type="transmembrane region" description="Helical" evidence="7">
    <location>
        <begin position="51"/>
        <end position="71"/>
    </location>
</feature>
<organism evidence="8 9">
    <name type="scientific">Desulforhabdus amnigena</name>
    <dbReference type="NCBI Taxonomy" id="40218"/>
    <lineage>
        <taxon>Bacteria</taxon>
        <taxon>Pseudomonadati</taxon>
        <taxon>Thermodesulfobacteriota</taxon>
        <taxon>Syntrophobacteria</taxon>
        <taxon>Syntrophobacterales</taxon>
        <taxon>Syntrophobacteraceae</taxon>
        <taxon>Desulforhabdus</taxon>
    </lineage>
</organism>
<evidence type="ECO:0000256" key="7">
    <source>
        <dbReference type="SAM" id="Phobius"/>
    </source>
</evidence>
<dbReference type="GO" id="GO:0015293">
    <property type="term" value="F:symporter activity"/>
    <property type="evidence" value="ECO:0007669"/>
    <property type="project" value="UniProtKB-KW"/>
</dbReference>
<dbReference type="PANTHER" id="PTHR11706:SF33">
    <property type="entry name" value="NATURAL RESISTANCE-ASSOCIATED MACROPHAGE PROTEIN 2"/>
    <property type="match status" value="1"/>
</dbReference>
<keyword evidence="6 7" id="KW-0472">Membrane</keyword>
<reference evidence="8" key="1">
    <citation type="submission" date="2022-12" db="EMBL/GenBank/DDBJ databases">
        <title>Reference genome sequencing for broad-spectrum identification of bacterial and archaeal isolates by mass spectrometry.</title>
        <authorList>
            <person name="Sekiguchi Y."/>
            <person name="Tourlousse D.M."/>
        </authorList>
    </citation>
    <scope>NUCLEOTIDE SEQUENCE</scope>
    <source>
        <strain evidence="8">ASRB1</strain>
    </source>
</reference>
<keyword evidence="4" id="KW-0769">Symport</keyword>
<evidence type="ECO:0000313" key="9">
    <source>
        <dbReference type="Proteomes" id="UP001144372"/>
    </source>
</evidence>
<keyword evidence="5 7" id="KW-1133">Transmembrane helix</keyword>
<dbReference type="GO" id="GO:0034755">
    <property type="term" value="P:iron ion transmembrane transport"/>
    <property type="evidence" value="ECO:0007669"/>
    <property type="project" value="TreeGrafter"/>
</dbReference>
<dbReference type="AlphaFoldDB" id="A0A9W6FTS4"/>
<gene>
    <name evidence="8" type="ORF">DAMNIGENAA_21030</name>
</gene>
<evidence type="ECO:0008006" key="10">
    <source>
        <dbReference type="Google" id="ProtNLM"/>
    </source>
</evidence>
<keyword evidence="9" id="KW-1185">Reference proteome</keyword>
<keyword evidence="2" id="KW-0813">Transport</keyword>
<protein>
    <recommendedName>
        <fullName evidence="10">Divalent metal cation transporter</fullName>
    </recommendedName>
</protein>
<accession>A0A9W6FTS4</accession>
<dbReference type="Pfam" id="PF01566">
    <property type="entry name" value="Nramp"/>
    <property type="match status" value="1"/>
</dbReference>
<evidence type="ECO:0000256" key="2">
    <source>
        <dbReference type="ARBA" id="ARBA00022448"/>
    </source>
</evidence>
<dbReference type="GO" id="GO:0015086">
    <property type="term" value="F:cadmium ion transmembrane transporter activity"/>
    <property type="evidence" value="ECO:0007669"/>
    <property type="project" value="TreeGrafter"/>
</dbReference>
<dbReference type="Proteomes" id="UP001144372">
    <property type="component" value="Unassembled WGS sequence"/>
</dbReference>
<dbReference type="PANTHER" id="PTHR11706">
    <property type="entry name" value="SOLUTE CARRIER PROTEIN FAMILY 11 MEMBER"/>
    <property type="match status" value="1"/>
</dbReference>